<accession>A0ACC2N9E1</accession>
<sequence>MNIPMNLPNDHHNVSIQASGDEGFGPGEQKWGYVDVRPGAHMFWWLYYTTNANVSNYYDKPLLIWLQGGPGVSSGIGNFLEFGPIDIHQKPRNHTWVKDYNILFIDNPVGTGFSYVDHERDLTRTNTEISRDLMQFIREFMAKFPEFLRVPTYITSQSYGGKMAIEWAFEWYKAEQARDLHSNLTGVFLGNPWISPNDSVMTWAPYLFHTGMIDKDTFKEIEALAEIVKESVNDGAWLLSWILEQYMQNIIHEVTHGINFYNILTKIRIKAKREFKKLNFEARKNYSELYNQVKNQFKGNSLKIGHDAVALPASGDFDDDDTVLKILMNNEVKKALNISRHWDISNEDVSNALAGDFMKPVTHIVEELLNKTNLRIVIYSGQLDLVVDTPGTVEWVQRLNWKYAKEWDRSIRYPLVINGTIEGFYKSHKNLDFYWVNRAGHDVPKDNPVAMAAILERGTKGQF</sequence>
<dbReference type="Proteomes" id="UP001239111">
    <property type="component" value="Chromosome 4"/>
</dbReference>
<reference evidence="1" key="1">
    <citation type="submission" date="2023-04" db="EMBL/GenBank/DDBJ databases">
        <title>A chromosome-level genome assembly of the parasitoid wasp Eretmocerus hayati.</title>
        <authorList>
            <person name="Zhong Y."/>
            <person name="Liu S."/>
            <person name="Liu Y."/>
        </authorList>
    </citation>
    <scope>NUCLEOTIDE SEQUENCE</scope>
    <source>
        <strain evidence="1">ZJU_SS_LIU_2023</strain>
    </source>
</reference>
<evidence type="ECO:0000313" key="2">
    <source>
        <dbReference type="Proteomes" id="UP001239111"/>
    </source>
</evidence>
<keyword evidence="2" id="KW-1185">Reference proteome</keyword>
<evidence type="ECO:0000313" key="1">
    <source>
        <dbReference type="EMBL" id="KAJ8667664.1"/>
    </source>
</evidence>
<gene>
    <name evidence="1" type="ORF">QAD02_009327</name>
</gene>
<proteinExistence type="predicted"/>
<name>A0ACC2N9E1_9HYME</name>
<comment type="caution">
    <text evidence="1">The sequence shown here is derived from an EMBL/GenBank/DDBJ whole genome shotgun (WGS) entry which is preliminary data.</text>
</comment>
<dbReference type="EMBL" id="CM056744">
    <property type="protein sequence ID" value="KAJ8667664.1"/>
    <property type="molecule type" value="Genomic_DNA"/>
</dbReference>
<organism evidence="1 2">
    <name type="scientific">Eretmocerus hayati</name>
    <dbReference type="NCBI Taxonomy" id="131215"/>
    <lineage>
        <taxon>Eukaryota</taxon>
        <taxon>Metazoa</taxon>
        <taxon>Ecdysozoa</taxon>
        <taxon>Arthropoda</taxon>
        <taxon>Hexapoda</taxon>
        <taxon>Insecta</taxon>
        <taxon>Pterygota</taxon>
        <taxon>Neoptera</taxon>
        <taxon>Endopterygota</taxon>
        <taxon>Hymenoptera</taxon>
        <taxon>Apocrita</taxon>
        <taxon>Proctotrupomorpha</taxon>
        <taxon>Chalcidoidea</taxon>
        <taxon>Aphelinidae</taxon>
        <taxon>Aphelininae</taxon>
        <taxon>Eretmocerus</taxon>
    </lineage>
</organism>
<protein>
    <submittedName>
        <fullName evidence="1">Uncharacterized protein</fullName>
    </submittedName>
</protein>